<evidence type="ECO:0000313" key="2">
    <source>
        <dbReference type="Proteomes" id="UP000549250"/>
    </source>
</evidence>
<organism evidence="1 2">
    <name type="scientific">Azomonas macrocytogenes</name>
    <name type="common">Azotobacter macrocytogenes</name>
    <dbReference type="NCBI Taxonomy" id="69962"/>
    <lineage>
        <taxon>Bacteria</taxon>
        <taxon>Pseudomonadati</taxon>
        <taxon>Pseudomonadota</taxon>
        <taxon>Gammaproteobacteria</taxon>
        <taxon>Pseudomonadales</taxon>
        <taxon>Pseudomonadaceae</taxon>
        <taxon>Azomonas</taxon>
    </lineage>
</organism>
<comment type="caution">
    <text evidence="1">The sequence shown here is derived from an EMBL/GenBank/DDBJ whole genome shotgun (WGS) entry which is preliminary data.</text>
</comment>
<dbReference type="Proteomes" id="UP000549250">
    <property type="component" value="Unassembled WGS sequence"/>
</dbReference>
<reference evidence="1 2" key="1">
    <citation type="submission" date="2020-08" db="EMBL/GenBank/DDBJ databases">
        <title>Genomic Encyclopedia of Type Strains, Phase III (KMG-III): the genomes of soil and plant-associated and newly described type strains.</title>
        <authorList>
            <person name="Whitman W."/>
        </authorList>
    </citation>
    <scope>NUCLEOTIDE SEQUENCE [LARGE SCALE GENOMIC DNA]</scope>
    <source>
        <strain evidence="1 2">CECT 4462</strain>
    </source>
</reference>
<dbReference type="InterPro" id="IPR021300">
    <property type="entry name" value="Integr_conj_element_PFL4695"/>
</dbReference>
<dbReference type="NCBIfam" id="TIGR03765">
    <property type="entry name" value="ICE_PFL_4695"/>
    <property type="match status" value="1"/>
</dbReference>
<dbReference type="Pfam" id="PF11072">
    <property type="entry name" value="DUF2859"/>
    <property type="match status" value="1"/>
</dbReference>
<protein>
    <submittedName>
        <fullName evidence="1">Integrating conjugative element protein (TIGR03765 family)</fullName>
    </submittedName>
</protein>
<gene>
    <name evidence="1" type="ORF">FHR87_002861</name>
</gene>
<name>A0A839T8W0_AZOMA</name>
<keyword evidence="2" id="KW-1185">Reference proteome</keyword>
<evidence type="ECO:0000313" key="1">
    <source>
        <dbReference type="EMBL" id="MBB3104445.1"/>
    </source>
</evidence>
<sequence>MLPVQTQNLTPGRVARRAIQAPGLRPFFMVGADDMSQQWLVERAAALEAMGAMGMVVQVASAEQLADLRRLVPTLNLLPIAGDDVAARLALEHYPVLITATSIEQ</sequence>
<proteinExistence type="predicted"/>
<dbReference type="EMBL" id="JACHXI010000015">
    <property type="protein sequence ID" value="MBB3104445.1"/>
    <property type="molecule type" value="Genomic_DNA"/>
</dbReference>
<dbReference type="AlphaFoldDB" id="A0A839T8W0"/>
<accession>A0A839T8W0</accession>